<dbReference type="RefSeq" id="WP_145772363.1">
    <property type="nucleotide sequence ID" value="NZ_LR778301.1"/>
</dbReference>
<keyword evidence="6" id="KW-0342">GTP-binding</keyword>
<dbReference type="OrthoDB" id="9788295at2"/>
<evidence type="ECO:0000256" key="1">
    <source>
        <dbReference type="ARBA" id="ARBA00022598"/>
    </source>
</evidence>
<accession>A0A6S6YE41</accession>
<evidence type="ECO:0000313" key="10">
    <source>
        <dbReference type="Proteomes" id="UP000515733"/>
    </source>
</evidence>
<dbReference type="InterPro" id="IPR008225">
    <property type="entry name" value="F420-0_g-glutamyl_ligase"/>
</dbReference>
<evidence type="ECO:0000256" key="5">
    <source>
        <dbReference type="ARBA" id="ARBA00022958"/>
    </source>
</evidence>
<keyword evidence="4" id="KW-0460">Magnesium</keyword>
<dbReference type="GO" id="GO:0046872">
    <property type="term" value="F:metal ion binding"/>
    <property type="evidence" value="ECO:0007669"/>
    <property type="project" value="UniProtKB-KW"/>
</dbReference>
<evidence type="ECO:0000313" key="9">
    <source>
        <dbReference type="EMBL" id="CAB1370866.1"/>
    </source>
</evidence>
<protein>
    <submittedName>
        <fullName evidence="9">Coenzyme F420:L-glutamate ligase</fullName>
        <ecNumber evidence="9">6.3.2.31</ecNumber>
        <ecNumber evidence="9">6.3.2.34</ecNumber>
    </submittedName>
</protein>
<dbReference type="Pfam" id="PF01996">
    <property type="entry name" value="F420_ligase"/>
    <property type="match status" value="1"/>
</dbReference>
<name>A0A6S6YE41_9PROT</name>
<evidence type="ECO:0000256" key="6">
    <source>
        <dbReference type="ARBA" id="ARBA00023134"/>
    </source>
</evidence>
<evidence type="ECO:0000256" key="7">
    <source>
        <dbReference type="ARBA" id="ARBA00023211"/>
    </source>
</evidence>
<evidence type="ECO:0000256" key="3">
    <source>
        <dbReference type="ARBA" id="ARBA00022741"/>
    </source>
</evidence>
<dbReference type="Gene3D" id="3.30.1330.100">
    <property type="entry name" value="CofE-like"/>
    <property type="match status" value="1"/>
</dbReference>
<dbReference type="SUPFAM" id="SSF144010">
    <property type="entry name" value="CofE-like"/>
    <property type="match status" value="1"/>
</dbReference>
<dbReference type="KEGG" id="doe:DENOEST_3712"/>
<evidence type="ECO:0000256" key="2">
    <source>
        <dbReference type="ARBA" id="ARBA00022723"/>
    </source>
</evidence>
<dbReference type="AlphaFoldDB" id="A0A6S6YE41"/>
<keyword evidence="1 9" id="KW-0436">Ligase</keyword>
<dbReference type="GO" id="GO:0052618">
    <property type="term" value="F:coenzyme F420-0:L-glutamate ligase activity"/>
    <property type="evidence" value="ECO:0007669"/>
    <property type="project" value="UniProtKB-EC"/>
</dbReference>
<keyword evidence="7" id="KW-0464">Manganese</keyword>
<dbReference type="EC" id="6.3.2.34" evidence="9"/>
<dbReference type="Proteomes" id="UP000515733">
    <property type="component" value="Chromosome"/>
</dbReference>
<evidence type="ECO:0000259" key="8">
    <source>
        <dbReference type="Pfam" id="PF01996"/>
    </source>
</evidence>
<organism evidence="9 10">
    <name type="scientific">Denitratisoma oestradiolicum</name>
    <dbReference type="NCBI Taxonomy" id="311182"/>
    <lineage>
        <taxon>Bacteria</taxon>
        <taxon>Pseudomonadati</taxon>
        <taxon>Pseudomonadota</taxon>
        <taxon>Betaproteobacteria</taxon>
        <taxon>Nitrosomonadales</taxon>
        <taxon>Sterolibacteriaceae</taxon>
        <taxon>Denitratisoma</taxon>
    </lineage>
</organism>
<keyword evidence="3" id="KW-0547">Nucleotide-binding</keyword>
<keyword evidence="2" id="KW-0479">Metal-binding</keyword>
<dbReference type="NCBIfam" id="TIGR01916">
    <property type="entry name" value="F420_cofE"/>
    <property type="match status" value="1"/>
</dbReference>
<keyword evidence="5" id="KW-0630">Potassium</keyword>
<dbReference type="InterPro" id="IPR002847">
    <property type="entry name" value="F420-0_gamma-glut_ligase-dom"/>
</dbReference>
<keyword evidence="10" id="KW-1185">Reference proteome</keyword>
<dbReference type="EMBL" id="LR778301">
    <property type="protein sequence ID" value="CAB1370866.1"/>
    <property type="molecule type" value="Genomic_DNA"/>
</dbReference>
<dbReference type="GO" id="GO:0005525">
    <property type="term" value="F:GTP binding"/>
    <property type="evidence" value="ECO:0007669"/>
    <property type="project" value="UniProtKB-KW"/>
</dbReference>
<dbReference type="Gene3D" id="3.90.1660.10">
    <property type="entry name" value="CofE-like domain"/>
    <property type="match status" value="1"/>
</dbReference>
<sequence>MTSPISFTALPGIGEILAGDDLAGIACAAFSRIPLAVRNGDILVVAQKVISKSEGRLVHLGTVTPSPRALELAAVTGKDPRVVELVLAESREILRAKPNVLIVRHRCGFVMANAGIDRSNVQGEDVALLLPLDADASAAALRDALQTRLGCRLGVIVSDSFGRAWRHGVVNVALGVAGLPALIDRRGEQDRHGRILEVTQVAYADAIAAGAALAMGEGAEGTPMVLARGLSWTAPENNGQALIRPLEEDMFQ</sequence>
<dbReference type="GO" id="GO:0052619">
    <property type="term" value="F:coenzyme F420-1:gamma-L-glutamate ligase activity"/>
    <property type="evidence" value="ECO:0007669"/>
    <property type="project" value="UniProtKB-EC"/>
</dbReference>
<feature type="domain" description="Coenzyme F420:L-glutamate ligase-like" evidence="8">
    <location>
        <begin position="14"/>
        <end position="229"/>
    </location>
</feature>
<reference evidence="9 10" key="1">
    <citation type="submission" date="2020-03" db="EMBL/GenBank/DDBJ databases">
        <authorList>
            <consortium name="Genoscope - CEA"/>
            <person name="William W."/>
        </authorList>
    </citation>
    <scope>NUCLEOTIDE SEQUENCE [LARGE SCALE GENOMIC DNA]</scope>
    <source>
        <strain evidence="10">DSM 16959</strain>
    </source>
</reference>
<dbReference type="PANTHER" id="PTHR47917">
    <property type="match status" value="1"/>
</dbReference>
<dbReference type="EC" id="6.3.2.31" evidence="9"/>
<evidence type="ECO:0000256" key="4">
    <source>
        <dbReference type="ARBA" id="ARBA00022842"/>
    </source>
</evidence>
<proteinExistence type="predicted"/>
<dbReference type="PANTHER" id="PTHR47917:SF1">
    <property type="entry name" value="COENZYME F420:L-GLUTAMATE LIGASE"/>
    <property type="match status" value="1"/>
</dbReference>
<gene>
    <name evidence="9" type="primary">cofE</name>
    <name evidence="9" type="ORF">DENOEST_3712</name>
</gene>